<evidence type="ECO:0000256" key="9">
    <source>
        <dbReference type="ARBA" id="ARBA00023242"/>
    </source>
</evidence>
<dbReference type="InterPro" id="IPR000812">
    <property type="entry name" value="TFIIB"/>
</dbReference>
<accession>A0A3P9HQ01</accession>
<evidence type="ECO:0000313" key="12">
    <source>
        <dbReference type="Ensembl" id="ENSORLP00015009568.1"/>
    </source>
</evidence>
<dbReference type="FunFam" id="1.20.5.650:FF:000001">
    <property type="entry name" value="transcription factor IIIB 90 kDa subunit isoform X2"/>
    <property type="match status" value="1"/>
</dbReference>
<dbReference type="Ensembl" id="ENSORLT00015015917.1">
    <property type="protein sequence ID" value="ENSORLP00015009568.1"/>
    <property type="gene ID" value="ENSORLG00015010420.1"/>
</dbReference>
<dbReference type="CDD" id="cd20554">
    <property type="entry name" value="CYCLIN_TFIIIB90_rpt2"/>
    <property type="match status" value="1"/>
</dbReference>
<dbReference type="Gene3D" id="1.10.472.10">
    <property type="entry name" value="Cyclin-like"/>
    <property type="match status" value="1"/>
</dbReference>
<evidence type="ECO:0000256" key="10">
    <source>
        <dbReference type="SAM" id="MobiDB-lite"/>
    </source>
</evidence>
<protein>
    <submittedName>
        <fullName evidence="12">BRF1 RNA polymerase III transcription initiation factor subunit</fullName>
    </submittedName>
</protein>
<proteinExistence type="inferred from homology"/>
<dbReference type="SMART" id="SM00385">
    <property type="entry name" value="CYCLIN"/>
    <property type="match status" value="1"/>
</dbReference>
<evidence type="ECO:0000256" key="3">
    <source>
        <dbReference type="ARBA" id="ARBA00022723"/>
    </source>
</evidence>
<name>A0A3P9HQ01_ORYLA</name>
<evidence type="ECO:0000313" key="13">
    <source>
        <dbReference type="Proteomes" id="UP000265200"/>
    </source>
</evidence>
<sequence length="713" mass="78518">MSQIQSFSHGIFSSAPASQRFETRRTSKWSFNANCLLDRQKMPRSDVRKAVFVPLPERGVAALPAGRLHVVVVDDVLLGGRAGGAAAAAARCAQLHLLGLLGVRYRSAAGQVGVVGAVRGVQLRSHLLLLLPLGAGQREDVVAHREPAREPPGLLQRLWQQQQERQTPHDPAMAEQATVCRGHRPPARRSSEGTGWLSCSVFALLSGDPCLYIPRFAQMLEFGEKNHDVSMTAMRLVQRMKRDWMHTGRRPSGLCGAALLVSAHMHDFCRTVKEVVNVVKVCESTLRKRLTEFEDTPTSKLTVEEFMRIDLDDECDPPSYTAGLKKTKTQQLEKQLMEKMPDVEDEIKGYQDEIDAELESLRPKLKGVYAAYVNRDLSSEDIRSVLSQQDDNQSDEDEELRAVARHFDKDLDTLTVEALIKLEQKTPEEENECGMKIPERVGPSLASILGTMPSAATLGLPETINKCTGEERENDGAADSGELDLSGIDDSEIELYLLSESEIKIKTALWMAENSDYLKEQKEKEAKIAKEKELGIYKEKKPKSSGKKRSQIRASTADEAIGKMLEQKKISTKINYDVLKDLNIRPSASPARKAESVKSESSAKLTRRSTKPAQTPTGLSVPLSTLGKRLQPFISRQPNKKQAVESPQDSLCNPLPAPAAAPASGGVVVESGPVVYNDVADEEEDEEEDTCVSAMDLLGGNDYGFDGDDDDGF</sequence>
<dbReference type="InterPro" id="IPR036915">
    <property type="entry name" value="Cyclin-like_sf"/>
</dbReference>
<dbReference type="GO" id="GO:0070897">
    <property type="term" value="P:transcription preinitiation complex assembly"/>
    <property type="evidence" value="ECO:0007669"/>
    <property type="project" value="InterPro"/>
</dbReference>
<keyword evidence="8" id="KW-0804">Transcription</keyword>
<comment type="subcellular location">
    <subcellularLocation>
        <location evidence="1">Nucleus</location>
    </subcellularLocation>
</comment>
<feature type="domain" description="Cyclin-like" evidence="11">
    <location>
        <begin position="211"/>
        <end position="295"/>
    </location>
</feature>
<dbReference type="GO" id="GO:0008270">
    <property type="term" value="F:zinc ion binding"/>
    <property type="evidence" value="ECO:0007669"/>
    <property type="project" value="UniProtKB-KW"/>
</dbReference>
<keyword evidence="6" id="KW-0805">Transcription regulation</keyword>
<evidence type="ECO:0000256" key="4">
    <source>
        <dbReference type="ARBA" id="ARBA00022771"/>
    </source>
</evidence>
<reference evidence="12" key="3">
    <citation type="submission" date="2025-08" db="UniProtKB">
        <authorList>
            <consortium name="Ensembl"/>
        </authorList>
    </citation>
    <scope>IDENTIFICATION</scope>
    <source>
        <strain evidence="12">HSOK</strain>
    </source>
</reference>
<feature type="region of interest" description="Disordered" evidence="10">
    <location>
        <begin position="680"/>
        <end position="713"/>
    </location>
</feature>
<dbReference type="PANTHER" id="PTHR11618:SF4">
    <property type="entry name" value="TRANSCRIPTION FACTOR IIIB 90 KDA SUBUNIT"/>
    <property type="match status" value="1"/>
</dbReference>
<comment type="similarity">
    <text evidence="2">Belongs to the TFIIB family.</text>
</comment>
<evidence type="ECO:0000259" key="11">
    <source>
        <dbReference type="SMART" id="SM00385"/>
    </source>
</evidence>
<dbReference type="SUPFAM" id="SSF47954">
    <property type="entry name" value="Cyclin-like"/>
    <property type="match status" value="1"/>
</dbReference>
<evidence type="ECO:0000256" key="5">
    <source>
        <dbReference type="ARBA" id="ARBA00022833"/>
    </source>
</evidence>
<organism evidence="12 13">
    <name type="scientific">Oryzias latipes</name>
    <name type="common">Japanese rice fish</name>
    <name type="synonym">Japanese killifish</name>
    <dbReference type="NCBI Taxonomy" id="8090"/>
    <lineage>
        <taxon>Eukaryota</taxon>
        <taxon>Metazoa</taxon>
        <taxon>Chordata</taxon>
        <taxon>Craniata</taxon>
        <taxon>Vertebrata</taxon>
        <taxon>Euteleostomi</taxon>
        <taxon>Actinopterygii</taxon>
        <taxon>Neopterygii</taxon>
        <taxon>Teleostei</taxon>
        <taxon>Neoteleostei</taxon>
        <taxon>Acanthomorphata</taxon>
        <taxon>Ovalentaria</taxon>
        <taxon>Atherinomorphae</taxon>
        <taxon>Beloniformes</taxon>
        <taxon>Adrianichthyidae</taxon>
        <taxon>Oryziinae</taxon>
        <taxon>Oryzias</taxon>
    </lineage>
</organism>
<dbReference type="Gene3D" id="1.20.5.650">
    <property type="entry name" value="Single helix bin"/>
    <property type="match status" value="1"/>
</dbReference>
<dbReference type="InterPro" id="IPR013150">
    <property type="entry name" value="TFIIB_cyclin"/>
</dbReference>
<dbReference type="AlphaFoldDB" id="A0A3P9HQ01"/>
<evidence type="ECO:0000256" key="8">
    <source>
        <dbReference type="ARBA" id="ARBA00023163"/>
    </source>
</evidence>
<dbReference type="PANTHER" id="PTHR11618">
    <property type="entry name" value="TRANSCRIPTION INITIATION FACTOR IIB-RELATED"/>
    <property type="match status" value="1"/>
</dbReference>
<dbReference type="InterPro" id="IPR013763">
    <property type="entry name" value="Cyclin-like_dom"/>
</dbReference>
<keyword evidence="4" id="KW-0863">Zinc-finger</keyword>
<keyword evidence="3" id="KW-0479">Metal-binding</keyword>
<evidence type="ECO:0000256" key="1">
    <source>
        <dbReference type="ARBA" id="ARBA00004123"/>
    </source>
</evidence>
<evidence type="ECO:0000256" key="7">
    <source>
        <dbReference type="ARBA" id="ARBA00023159"/>
    </source>
</evidence>
<reference key="1">
    <citation type="journal article" date="2007" name="Nature">
        <title>The medaka draft genome and insights into vertebrate genome evolution.</title>
        <authorList>
            <person name="Kasahara M."/>
            <person name="Naruse K."/>
            <person name="Sasaki S."/>
            <person name="Nakatani Y."/>
            <person name="Qu W."/>
            <person name="Ahsan B."/>
            <person name="Yamada T."/>
            <person name="Nagayasu Y."/>
            <person name="Doi K."/>
            <person name="Kasai Y."/>
            <person name="Jindo T."/>
            <person name="Kobayashi D."/>
            <person name="Shimada A."/>
            <person name="Toyoda A."/>
            <person name="Kuroki Y."/>
            <person name="Fujiyama A."/>
            <person name="Sasaki T."/>
            <person name="Shimizu A."/>
            <person name="Asakawa S."/>
            <person name="Shimizu N."/>
            <person name="Hashimoto S."/>
            <person name="Yang J."/>
            <person name="Lee Y."/>
            <person name="Matsushima K."/>
            <person name="Sugano S."/>
            <person name="Sakaizumi M."/>
            <person name="Narita T."/>
            <person name="Ohishi K."/>
            <person name="Haga S."/>
            <person name="Ohta F."/>
            <person name="Nomoto H."/>
            <person name="Nogata K."/>
            <person name="Morishita T."/>
            <person name="Endo T."/>
            <person name="Shin-I T."/>
            <person name="Takeda H."/>
            <person name="Morishita S."/>
            <person name="Kohara Y."/>
        </authorList>
    </citation>
    <scope>NUCLEOTIDE SEQUENCE [LARGE SCALE GENOMIC DNA]</scope>
    <source>
        <strain>Hd-rR</strain>
    </source>
</reference>
<keyword evidence="9" id="KW-0539">Nucleus</keyword>
<dbReference type="GO" id="GO:0017025">
    <property type="term" value="F:TBP-class protein binding"/>
    <property type="evidence" value="ECO:0007669"/>
    <property type="project" value="InterPro"/>
</dbReference>
<keyword evidence="7" id="KW-0010">Activator</keyword>
<dbReference type="Proteomes" id="UP000265200">
    <property type="component" value="Chromosome 22"/>
</dbReference>
<feature type="compositionally biased region" description="Acidic residues" evidence="10">
    <location>
        <begin position="680"/>
        <end position="690"/>
    </location>
</feature>
<dbReference type="FunFam" id="1.10.472.10:FF:000002">
    <property type="entry name" value="Transcription factor IIIB 90 kDa subunit"/>
    <property type="match status" value="1"/>
</dbReference>
<dbReference type="Pfam" id="PF07741">
    <property type="entry name" value="BRF1"/>
    <property type="match status" value="1"/>
</dbReference>
<evidence type="ECO:0000256" key="2">
    <source>
        <dbReference type="ARBA" id="ARBA00010857"/>
    </source>
</evidence>
<dbReference type="InterPro" id="IPR011665">
    <property type="entry name" value="BRF1_TBP-bd_dom"/>
</dbReference>
<reference evidence="12" key="4">
    <citation type="submission" date="2025-09" db="UniProtKB">
        <authorList>
            <consortium name="Ensembl"/>
        </authorList>
    </citation>
    <scope>IDENTIFICATION</scope>
    <source>
        <strain evidence="12">HSOK</strain>
    </source>
</reference>
<dbReference type="GO" id="GO:0005634">
    <property type="term" value="C:nucleus"/>
    <property type="evidence" value="ECO:0007669"/>
    <property type="project" value="UniProtKB-SubCell"/>
</dbReference>
<reference evidence="12 13" key="2">
    <citation type="submission" date="2017-04" db="EMBL/GenBank/DDBJ databases">
        <title>CpG methylation of centromeres and impact of large insertions on vertebrate speciation.</title>
        <authorList>
            <person name="Ichikawa K."/>
            <person name="Yoshimura J."/>
            <person name="Morishita S."/>
        </authorList>
    </citation>
    <scope>NUCLEOTIDE SEQUENCE</scope>
    <source>
        <strain evidence="12 13">HSOK</strain>
    </source>
</reference>
<keyword evidence="5" id="KW-0862">Zinc</keyword>
<feature type="region of interest" description="Disordered" evidence="10">
    <location>
        <begin position="587"/>
        <end position="665"/>
    </location>
</feature>
<evidence type="ECO:0000256" key="6">
    <source>
        <dbReference type="ARBA" id="ARBA00023015"/>
    </source>
</evidence>
<dbReference type="Pfam" id="PF00382">
    <property type="entry name" value="TFIIB"/>
    <property type="match status" value="1"/>
</dbReference>